<evidence type="ECO:0000313" key="3">
    <source>
        <dbReference type="EMBL" id="KNZ60647.1"/>
    </source>
</evidence>
<sequence length="179" mass="19942">MWQGKINKTLYLVGIFVGAWVEIAKANWDEATGYLHDYKPSQAWLSANKPKRCSNNIQIAECAHNTRLAYPDVGTNPIADPQTGRYGFETSPDGRFHPGPVDRRTWQPDHDRYYPGFHLPSAWPKPLPFQHQPNVQPACAAKGQPNLDPGQDGGEAAGYGKPFRHTHRAGHSGRNHSPP</sequence>
<evidence type="ECO:0000313" key="4">
    <source>
        <dbReference type="Proteomes" id="UP000037035"/>
    </source>
</evidence>
<feature type="chain" id="PRO_5005568605" evidence="2">
    <location>
        <begin position="27"/>
        <end position="179"/>
    </location>
</feature>
<comment type="caution">
    <text evidence="3">The sequence shown here is derived from an EMBL/GenBank/DDBJ whole genome shotgun (WGS) entry which is preliminary data.</text>
</comment>
<accession>A0A0L6VJA1</accession>
<dbReference type="VEuPathDB" id="FungiDB:VP01_1525g8"/>
<proteinExistence type="predicted"/>
<keyword evidence="4" id="KW-1185">Reference proteome</keyword>
<organism evidence="3 4">
    <name type="scientific">Puccinia sorghi</name>
    <dbReference type="NCBI Taxonomy" id="27349"/>
    <lineage>
        <taxon>Eukaryota</taxon>
        <taxon>Fungi</taxon>
        <taxon>Dikarya</taxon>
        <taxon>Basidiomycota</taxon>
        <taxon>Pucciniomycotina</taxon>
        <taxon>Pucciniomycetes</taxon>
        <taxon>Pucciniales</taxon>
        <taxon>Pucciniaceae</taxon>
        <taxon>Puccinia</taxon>
    </lineage>
</organism>
<dbReference type="EMBL" id="LAVV01005842">
    <property type="protein sequence ID" value="KNZ60647.1"/>
    <property type="molecule type" value="Genomic_DNA"/>
</dbReference>
<feature type="region of interest" description="Disordered" evidence="1">
    <location>
        <begin position="124"/>
        <end position="179"/>
    </location>
</feature>
<evidence type="ECO:0000256" key="1">
    <source>
        <dbReference type="SAM" id="MobiDB-lite"/>
    </source>
</evidence>
<feature type="compositionally biased region" description="Basic residues" evidence="1">
    <location>
        <begin position="162"/>
        <end position="179"/>
    </location>
</feature>
<feature type="signal peptide" evidence="2">
    <location>
        <begin position="1"/>
        <end position="26"/>
    </location>
</feature>
<name>A0A0L6VJA1_9BASI</name>
<gene>
    <name evidence="3" type="ORF">VP01_1525g8</name>
</gene>
<feature type="region of interest" description="Disordered" evidence="1">
    <location>
        <begin position="89"/>
        <end position="109"/>
    </location>
</feature>
<evidence type="ECO:0000256" key="2">
    <source>
        <dbReference type="SAM" id="SignalP"/>
    </source>
</evidence>
<reference evidence="3 4" key="1">
    <citation type="submission" date="2015-08" db="EMBL/GenBank/DDBJ databases">
        <title>Next Generation Sequencing and Analysis of the Genome of Puccinia sorghi L Schw, the Causal Agent of Maize Common Rust.</title>
        <authorList>
            <person name="Rochi L."/>
            <person name="Burguener G."/>
            <person name="Darino M."/>
            <person name="Turjanski A."/>
            <person name="Kreff E."/>
            <person name="Dieguez M.J."/>
            <person name="Sacco F."/>
        </authorList>
    </citation>
    <scope>NUCLEOTIDE SEQUENCE [LARGE SCALE GENOMIC DNA]</scope>
    <source>
        <strain evidence="3 4">RO10H11247</strain>
    </source>
</reference>
<dbReference type="AlphaFoldDB" id="A0A0L6VJA1"/>
<feature type="compositionally biased region" description="Basic and acidic residues" evidence="1">
    <location>
        <begin position="92"/>
        <end position="109"/>
    </location>
</feature>
<dbReference type="PANTHER" id="PTHR35396:SF1">
    <property type="entry name" value="SMALL SECRETED PROTEIN"/>
    <property type="match status" value="1"/>
</dbReference>
<dbReference type="PANTHER" id="PTHR35396">
    <property type="entry name" value="SMALL SECRETED PROTEIN"/>
    <property type="match status" value="1"/>
</dbReference>
<dbReference type="OrthoDB" id="2506289at2759"/>
<keyword evidence="2" id="KW-0732">Signal</keyword>
<dbReference type="Proteomes" id="UP000037035">
    <property type="component" value="Unassembled WGS sequence"/>
</dbReference>
<protein>
    <submittedName>
        <fullName evidence="3">Secreted protein</fullName>
    </submittedName>
</protein>